<keyword evidence="19" id="KW-1185">Reference proteome</keyword>
<evidence type="ECO:0000256" key="7">
    <source>
        <dbReference type="ARBA" id="ARBA00022605"/>
    </source>
</evidence>
<evidence type="ECO:0000256" key="5">
    <source>
        <dbReference type="ARBA" id="ARBA00012604"/>
    </source>
</evidence>
<dbReference type="OrthoDB" id="1688044at2759"/>
<organism evidence="18 19">
    <name type="scientific">Mortierella isabellina</name>
    <name type="common">Filamentous fungus</name>
    <name type="synonym">Umbelopsis isabellina</name>
    <dbReference type="NCBI Taxonomy" id="91625"/>
    <lineage>
        <taxon>Eukaryota</taxon>
        <taxon>Fungi</taxon>
        <taxon>Fungi incertae sedis</taxon>
        <taxon>Mucoromycota</taxon>
        <taxon>Mucoromycotina</taxon>
        <taxon>Umbelopsidomycetes</taxon>
        <taxon>Umbelopsidales</taxon>
        <taxon>Umbelopsidaceae</taxon>
        <taxon>Umbelopsis</taxon>
    </lineage>
</organism>
<dbReference type="FunFam" id="3.40.50.920:FF:000007">
    <property type="entry name" value="Pyruvate:ferredoxin (Flavodoxin) oxidoreductase"/>
    <property type="match status" value="1"/>
</dbReference>
<gene>
    <name evidence="18" type="ORF">INT43_002730</name>
</gene>
<dbReference type="Gene3D" id="3.30.413.10">
    <property type="entry name" value="Sulfite Reductase Hemoprotein, domain 1"/>
    <property type="match status" value="2"/>
</dbReference>
<keyword evidence="8" id="KW-0349">Heme</keyword>
<dbReference type="InterPro" id="IPR033412">
    <property type="entry name" value="PFOR_II"/>
</dbReference>
<dbReference type="InterPro" id="IPR006066">
    <property type="entry name" value="NO2/SO3_Rdtase_FeS/sirohaem_BS"/>
</dbReference>
<reference evidence="18" key="1">
    <citation type="submission" date="2020-12" db="EMBL/GenBank/DDBJ databases">
        <title>Metabolic potential, ecology and presence of endohyphal bacteria is reflected in genomic diversity of Mucoromycotina.</title>
        <authorList>
            <person name="Muszewska A."/>
            <person name="Okrasinska A."/>
            <person name="Steczkiewicz K."/>
            <person name="Drgas O."/>
            <person name="Orlowska M."/>
            <person name="Perlinska-Lenart U."/>
            <person name="Aleksandrzak-Piekarczyk T."/>
            <person name="Szatraj K."/>
            <person name="Zielenkiewicz U."/>
            <person name="Pilsyk S."/>
            <person name="Malc E."/>
            <person name="Mieczkowski P."/>
            <person name="Kruszewska J.S."/>
            <person name="Biernat P."/>
            <person name="Pawlowska J."/>
        </authorList>
    </citation>
    <scope>NUCLEOTIDE SEQUENCE</scope>
    <source>
        <strain evidence="18">WA0000067209</strain>
    </source>
</reference>
<evidence type="ECO:0000256" key="2">
    <source>
        <dbReference type="ARBA" id="ARBA00001966"/>
    </source>
</evidence>
<dbReference type="Pfam" id="PF00258">
    <property type="entry name" value="Flavodoxin_1"/>
    <property type="match status" value="1"/>
</dbReference>
<dbReference type="InterPro" id="IPR045854">
    <property type="entry name" value="NO2/SO3_Rdtase_4Fe4S_sf"/>
</dbReference>
<dbReference type="InterPro" id="IPR002880">
    <property type="entry name" value="Pyrv_Fd/Flavodoxin_OxRdtase_N"/>
</dbReference>
<keyword evidence="10" id="KW-0521">NADP</keyword>
<dbReference type="GO" id="GO:0009337">
    <property type="term" value="C:sulfite reductase complex (NADPH)"/>
    <property type="evidence" value="ECO:0007669"/>
    <property type="project" value="InterPro"/>
</dbReference>
<dbReference type="FunFam" id="3.30.413.10:FF:000004">
    <property type="entry name" value="Sulfite reductase [NADPH] hemoprotein beta-component"/>
    <property type="match status" value="1"/>
</dbReference>
<dbReference type="SUPFAM" id="SSF56014">
    <property type="entry name" value="Nitrite and sulphite reductase 4Fe-4S domain-like"/>
    <property type="match status" value="2"/>
</dbReference>
<evidence type="ECO:0000256" key="9">
    <source>
        <dbReference type="ARBA" id="ARBA00022723"/>
    </source>
</evidence>
<keyword evidence="14" id="KW-0198">Cysteine biosynthesis</keyword>
<dbReference type="PROSITE" id="PS50902">
    <property type="entry name" value="FLAVODOXIN_LIKE"/>
    <property type="match status" value="1"/>
</dbReference>
<comment type="similarity">
    <text evidence="4">Belongs to the nitrite and sulfite reductase 4Fe-4S domain family.</text>
</comment>
<dbReference type="EMBL" id="JAEPQZ010000001">
    <property type="protein sequence ID" value="KAG2186292.1"/>
    <property type="molecule type" value="Genomic_DNA"/>
</dbReference>
<feature type="domain" description="Flavodoxin-like" evidence="17">
    <location>
        <begin position="899"/>
        <end position="1052"/>
    </location>
</feature>
<dbReference type="Gene3D" id="3.40.50.360">
    <property type="match status" value="1"/>
</dbReference>
<evidence type="ECO:0000256" key="16">
    <source>
        <dbReference type="SAM" id="MobiDB-lite"/>
    </source>
</evidence>
<keyword evidence="12" id="KW-0408">Iron</keyword>
<dbReference type="PANTHER" id="PTHR11493:SF47">
    <property type="entry name" value="SULFITE REDUCTASE [NADPH] SUBUNIT BETA"/>
    <property type="match status" value="1"/>
</dbReference>
<evidence type="ECO:0000256" key="13">
    <source>
        <dbReference type="ARBA" id="ARBA00023014"/>
    </source>
</evidence>
<dbReference type="InterPro" id="IPR006067">
    <property type="entry name" value="NO2/SO3_Rdtase_4Fe4S_dom"/>
</dbReference>
<dbReference type="GO" id="GO:0019344">
    <property type="term" value="P:cysteine biosynthetic process"/>
    <property type="evidence" value="ECO:0007669"/>
    <property type="project" value="UniProtKB-KW"/>
</dbReference>
<evidence type="ECO:0000313" key="19">
    <source>
        <dbReference type="Proteomes" id="UP000654370"/>
    </source>
</evidence>
<dbReference type="Gene3D" id="3.40.50.970">
    <property type="match status" value="2"/>
</dbReference>
<dbReference type="InterPro" id="IPR029061">
    <property type="entry name" value="THDP-binding"/>
</dbReference>
<evidence type="ECO:0000256" key="10">
    <source>
        <dbReference type="ARBA" id="ARBA00022857"/>
    </source>
</evidence>
<dbReference type="PANTHER" id="PTHR11493">
    <property type="entry name" value="SULFITE REDUCTASE [NADPH] SUBUNIT BETA-RELATED"/>
    <property type="match status" value="1"/>
</dbReference>
<dbReference type="NCBIfam" id="TIGR02041">
    <property type="entry name" value="CysI"/>
    <property type="match status" value="1"/>
</dbReference>
<evidence type="ECO:0000256" key="12">
    <source>
        <dbReference type="ARBA" id="ARBA00023004"/>
    </source>
</evidence>
<dbReference type="InterPro" id="IPR002869">
    <property type="entry name" value="Pyrv_flavodox_OxRed_cen"/>
</dbReference>
<dbReference type="EC" id="1.8.1.2" evidence="5"/>
<evidence type="ECO:0000256" key="4">
    <source>
        <dbReference type="ARBA" id="ARBA00010429"/>
    </source>
</evidence>
<dbReference type="GO" id="GO:0046872">
    <property type="term" value="F:metal ion binding"/>
    <property type="evidence" value="ECO:0007669"/>
    <property type="project" value="UniProtKB-KW"/>
</dbReference>
<keyword evidence="13" id="KW-0411">Iron-sulfur</keyword>
<keyword evidence="9" id="KW-0479">Metal-binding</keyword>
<evidence type="ECO:0000256" key="3">
    <source>
        <dbReference type="ARBA" id="ARBA00004774"/>
    </source>
</evidence>
<feature type="region of interest" description="Disordered" evidence="16">
    <location>
        <begin position="531"/>
        <end position="553"/>
    </location>
</feature>
<dbReference type="SUPFAM" id="SSF52218">
    <property type="entry name" value="Flavoproteins"/>
    <property type="match status" value="1"/>
</dbReference>
<dbReference type="Gene3D" id="3.40.920.10">
    <property type="entry name" value="Pyruvate-ferredoxin oxidoreductase, PFOR, domain III"/>
    <property type="match status" value="1"/>
</dbReference>
<dbReference type="FunFam" id="3.30.413.10:FF:000003">
    <property type="entry name" value="Sulfite reductase [NADPH] hemoprotein beta-component"/>
    <property type="match status" value="1"/>
</dbReference>
<keyword evidence="7" id="KW-0028">Amino-acid biosynthesis</keyword>
<comment type="caution">
    <text evidence="18">The sequence shown here is derived from an EMBL/GenBank/DDBJ whole genome shotgun (WGS) entry which is preliminary data.</text>
</comment>
<dbReference type="GO" id="GO:0010181">
    <property type="term" value="F:FMN binding"/>
    <property type="evidence" value="ECO:0007669"/>
    <property type="project" value="InterPro"/>
</dbReference>
<dbReference type="InterPro" id="IPR008254">
    <property type="entry name" value="Flavodoxin/NO_synth"/>
</dbReference>
<dbReference type="Pfam" id="PF01077">
    <property type="entry name" value="NIR_SIR"/>
    <property type="match status" value="1"/>
</dbReference>
<dbReference type="SUPFAM" id="SSF53323">
    <property type="entry name" value="Pyruvate-ferredoxin oxidoreductase, PFOR, domain III"/>
    <property type="match status" value="1"/>
</dbReference>
<dbReference type="FunFam" id="3.40.50.360:FF:000016">
    <property type="entry name" value="Sulfite reductase subunit beta"/>
    <property type="match status" value="1"/>
</dbReference>
<evidence type="ECO:0000256" key="8">
    <source>
        <dbReference type="ARBA" id="ARBA00022617"/>
    </source>
</evidence>
<protein>
    <recommendedName>
        <fullName evidence="5">assimilatory sulfite reductase (NADPH)</fullName>
        <ecNumber evidence="5">1.8.1.2</ecNumber>
    </recommendedName>
</protein>
<proteinExistence type="inferred from homology"/>
<dbReference type="InterPro" id="IPR001094">
    <property type="entry name" value="Flavdoxin-like"/>
</dbReference>
<dbReference type="HAMAP" id="MF_01540">
    <property type="entry name" value="CysI"/>
    <property type="match status" value="1"/>
</dbReference>
<evidence type="ECO:0000256" key="6">
    <source>
        <dbReference type="ARBA" id="ARBA00022485"/>
    </source>
</evidence>
<dbReference type="SUPFAM" id="SSF52922">
    <property type="entry name" value="TK C-terminal domain-like"/>
    <property type="match status" value="1"/>
</dbReference>
<keyword evidence="11" id="KW-0560">Oxidoreductase</keyword>
<dbReference type="Pfam" id="PF17147">
    <property type="entry name" value="PFOR_II"/>
    <property type="match status" value="1"/>
</dbReference>
<comment type="pathway">
    <text evidence="3">Sulfur metabolism; hydrogen sulfide biosynthesis; hydrogen sulfide from sulfite (NADPH route): step 1/1.</text>
</comment>
<dbReference type="GO" id="GO:0004783">
    <property type="term" value="F:sulfite reductase (NADPH) activity"/>
    <property type="evidence" value="ECO:0007669"/>
    <property type="project" value="UniProtKB-EC"/>
</dbReference>
<evidence type="ECO:0000256" key="15">
    <source>
        <dbReference type="ARBA" id="ARBA00052219"/>
    </source>
</evidence>
<evidence type="ECO:0000256" key="1">
    <source>
        <dbReference type="ARBA" id="ARBA00001929"/>
    </source>
</evidence>
<dbReference type="Pfam" id="PF03460">
    <property type="entry name" value="NIR_SIR_ferr"/>
    <property type="match status" value="2"/>
</dbReference>
<dbReference type="InterPro" id="IPR036136">
    <property type="entry name" value="Nit/Sulf_reduc_fer-like_dom_sf"/>
</dbReference>
<dbReference type="InterPro" id="IPR005117">
    <property type="entry name" value="NiRdtase/SiRdtase_haem-b_fer"/>
</dbReference>
<name>A0A8H7ULL7_MORIS</name>
<evidence type="ECO:0000259" key="17">
    <source>
        <dbReference type="PROSITE" id="PS50902"/>
    </source>
</evidence>
<dbReference type="Pfam" id="PF01855">
    <property type="entry name" value="POR_N"/>
    <property type="match status" value="1"/>
</dbReference>
<accession>A0A8H7ULL7</accession>
<sequence length="1627" mass="178918">MPAAAHSRGRLVTGESASATVALALSEQLYTTKHVEKAEKVNVFGETTEVQQVQAAHDPASNFQSALDKNRLASALISSDSLVSAIPHLYKIASNQSSFVVHVSAENDKQKGTFGDFSNVMAVRQTGFALLSSSSVQEAGDLAAIAHLASIKAASPFLHFFDSSRIAHEHTNIEQLTQQNLAALLPNEDVEAYRSRPQQQDANQSAYTLYKQRQESQEERVDVYKVVEEVMVQFASVTGRHYLPLEYSGHPDAENVIVAMGAGATVVESTVDALRQQSPDAKIGVLKVRLYRPWSNGELLKAIPASVKNIAVLEPSKDHTSTWNPLFLDIAAAYQSAQNDSTEIVSGQYGVDASDFAPAEVNAVFQHLASGKLQRRFVIGESLQATSEHTINVTPESSQQAIVVGDEAEVLSAFHHIGDKKVQVYTVTDNGYAVSHIRVAHASTTPVPSLINNADVVILLDAKANAPAAIAALKQGGNVIVHKSEDLDSTLSGSVKKAIATKNANVYETDAYALLKSKNFAKLDTSKKVETKDSWKSASVNDEQKSAASKGDAQKSAVIETPYLKMLDQVFGERLSIANGINAASVWSPDTQSPEASNPEFGYGKILAQNQQRSKFQATVEQVLNNANLPDSLYKALSQWLLVVKSAGSKTQQIADAATVAESALEQHTTDSSVQEILRNKEYLFPKSNWLVGSDSWSYDIGQSGVHHVITSGENVNMLIVDTTPYSSVVQREQRKKDIGLYAMNYGDAYVASVAIYSSYTGVLHALIEADNYDGPSIVLAYLPSVNNVSNPIEVLQETKISVDNGSWPLYRWNPSRENEGKDPFVLDSERIKKDLENFLNRENHLSVLVAEQPDLAKTLVSSVESDVKKRHEQLKKKARDDYARLLSGLSGNANGPPVTILFGSDNGNAEALAKKLATKGKSRGLKVSLMALDDFADIQELANVSNLVILCSTAGQGEFPSNSREFWKALNNLAVGDIALQDTKFAIFGLGDSHYWPREEDAVYYNRPGKLIDNRLEMLGAGRLVAEIGLGDDQDADGYETGFTAWQPELWKALGVADAGTDDEPPKLTDDQMKIDSNFLRGTIAQDLEDESTGAISEINGKLLKFHGSYGQDDRDIREERKKQGLEKAFSFMIRVRMPGGVSTPEQWLVMDELAETHANGAIKLTTRQAFQLHGIIKKKLKPTIRGINKSLLSTLAACGDVNRNIMMNPNPHVPEVYDELNTFANKMMEHLAPKTNAYHEIWLQDEMVAGHAVQDFEPIYGPTYLPRKFKIVIAVPPNNDVDIFAHDLGFIAIINDDKTLAGFNVTVGGGMGMTHGNKKTYPRPASVIGFCTVDQAVDVAEKVMTTQRDYGDRTNRKHARLKYTIDDRGLDWFKGEVETRLGYKLPEERPYEFTDNADRYGWTKGLGDKWHFGMFIENGKVKDWPDLQIKTGLRELAKWHKGDFRLTPNQHLVIADVPEADLERTKAHLAKYKLDNLSFTSLRLNAMACVALPTCGLAMAESERYLPTLVGLLESTIEEAGLRDDAITIRMTGCPNGCARPYLAEIAFVGKAPGAYNVYLGGGHKGERLNKLYKESLREEEILNEIKPIIKQFALERTPGEHFGDWVIRAGFVKKTITGTDFHDL</sequence>
<comment type="cofactor">
    <cofactor evidence="1">
        <name>siroheme</name>
        <dbReference type="ChEBI" id="CHEBI:60052"/>
    </cofactor>
</comment>
<dbReference type="PRINTS" id="PR00369">
    <property type="entry name" value="FLAVODOXIN"/>
</dbReference>
<dbReference type="Gene3D" id="3.40.50.920">
    <property type="match status" value="1"/>
</dbReference>
<evidence type="ECO:0000256" key="14">
    <source>
        <dbReference type="ARBA" id="ARBA00023192"/>
    </source>
</evidence>
<keyword evidence="6" id="KW-0004">4Fe-4S</keyword>
<dbReference type="GO" id="GO:0020037">
    <property type="term" value="F:heme binding"/>
    <property type="evidence" value="ECO:0007669"/>
    <property type="project" value="InterPro"/>
</dbReference>
<dbReference type="InterPro" id="IPR009014">
    <property type="entry name" value="Transketo_C/PFOR_II"/>
</dbReference>
<dbReference type="InterPro" id="IPR029039">
    <property type="entry name" value="Flavoprotein-like_sf"/>
</dbReference>
<dbReference type="NCBIfam" id="NF010029">
    <property type="entry name" value="PRK13504.1"/>
    <property type="match status" value="1"/>
</dbReference>
<dbReference type="SUPFAM" id="SSF52518">
    <property type="entry name" value="Thiamin diphosphate-binding fold (THDP-binding)"/>
    <property type="match status" value="2"/>
</dbReference>
<dbReference type="GO" id="GO:0050661">
    <property type="term" value="F:NADP binding"/>
    <property type="evidence" value="ECO:0007669"/>
    <property type="project" value="InterPro"/>
</dbReference>
<comment type="cofactor">
    <cofactor evidence="2">
        <name>[4Fe-4S] cluster</name>
        <dbReference type="ChEBI" id="CHEBI:49883"/>
    </cofactor>
</comment>
<dbReference type="GO" id="GO:0000103">
    <property type="term" value="P:sulfate assimilation"/>
    <property type="evidence" value="ECO:0007669"/>
    <property type="project" value="TreeGrafter"/>
</dbReference>
<dbReference type="Proteomes" id="UP000654370">
    <property type="component" value="Unassembled WGS sequence"/>
</dbReference>
<dbReference type="GO" id="GO:0050311">
    <property type="term" value="F:sulfite reductase (ferredoxin) activity"/>
    <property type="evidence" value="ECO:0007669"/>
    <property type="project" value="TreeGrafter"/>
</dbReference>
<dbReference type="InterPro" id="IPR011786">
    <property type="entry name" value="CysI"/>
</dbReference>
<comment type="catalytic activity">
    <reaction evidence="15">
        <text>hydrogen sulfide + 3 NADP(+) + 3 H2O = sulfite + 3 NADPH + 4 H(+)</text>
        <dbReference type="Rhea" id="RHEA:13801"/>
        <dbReference type="ChEBI" id="CHEBI:15377"/>
        <dbReference type="ChEBI" id="CHEBI:15378"/>
        <dbReference type="ChEBI" id="CHEBI:17359"/>
        <dbReference type="ChEBI" id="CHEBI:29919"/>
        <dbReference type="ChEBI" id="CHEBI:57783"/>
        <dbReference type="ChEBI" id="CHEBI:58349"/>
        <dbReference type="EC" id="1.8.1.2"/>
    </reaction>
</comment>
<evidence type="ECO:0000313" key="18">
    <source>
        <dbReference type="EMBL" id="KAG2186292.1"/>
    </source>
</evidence>
<dbReference type="GO" id="GO:0051539">
    <property type="term" value="F:4 iron, 4 sulfur cluster binding"/>
    <property type="evidence" value="ECO:0007669"/>
    <property type="project" value="UniProtKB-KW"/>
</dbReference>
<evidence type="ECO:0000256" key="11">
    <source>
        <dbReference type="ARBA" id="ARBA00023002"/>
    </source>
</evidence>
<dbReference type="PRINTS" id="PR00397">
    <property type="entry name" value="SIROHAEM"/>
</dbReference>
<dbReference type="InterPro" id="IPR045169">
    <property type="entry name" value="NO2/SO3_Rdtase_4Fe4S_prot"/>
</dbReference>
<dbReference type="PROSITE" id="PS00365">
    <property type="entry name" value="NIR_SIR"/>
    <property type="match status" value="1"/>
</dbReference>
<dbReference type="SUPFAM" id="SSF55124">
    <property type="entry name" value="Nitrite/Sulfite reductase N-terminal domain-like"/>
    <property type="match status" value="2"/>
</dbReference>